<feature type="compositionally biased region" description="Basic and acidic residues" evidence="1">
    <location>
        <begin position="218"/>
        <end position="227"/>
    </location>
</feature>
<evidence type="ECO:0000313" key="3">
    <source>
        <dbReference type="Proteomes" id="UP000236311"/>
    </source>
</evidence>
<name>A0A2K4ZJF2_9FIRM</name>
<protein>
    <submittedName>
        <fullName evidence="2">Uncharacterized protein</fullName>
    </submittedName>
</protein>
<feature type="region of interest" description="Disordered" evidence="1">
    <location>
        <begin position="218"/>
        <end position="246"/>
    </location>
</feature>
<dbReference type="Proteomes" id="UP000236311">
    <property type="component" value="Unassembled WGS sequence"/>
</dbReference>
<reference evidence="2 3" key="1">
    <citation type="submission" date="2018-01" db="EMBL/GenBank/DDBJ databases">
        <authorList>
            <person name="Gaut B.S."/>
            <person name="Morton B.R."/>
            <person name="Clegg M.T."/>
            <person name="Duvall M.R."/>
        </authorList>
    </citation>
    <scope>NUCLEOTIDE SEQUENCE [LARGE SCALE GENOMIC DNA]</scope>
    <source>
        <strain evidence="2">GP69</strain>
    </source>
</reference>
<feature type="compositionally biased region" description="Basic and acidic residues" evidence="1">
    <location>
        <begin position="235"/>
        <end position="246"/>
    </location>
</feature>
<feature type="region of interest" description="Disordered" evidence="1">
    <location>
        <begin position="278"/>
        <end position="299"/>
    </location>
</feature>
<sequence>MRILEGDWGNSQKNLLCLQEVTDRLIGHMKGHGYSFRPQITDGKGNFSQEKLCVLVGELVSGWAEKLQEYMDRDPATGESLAESYLGERRELYGLYFYLVMRCSLYEGAYMRAYPNSVVSKERTDFAFLLEQARRISRRWCVMVGPDGSKRNELYEGYDPHFGFHLYKTIVDPERLFSNSALSPWWELPDTRLDSMTNEGNMKRIFIRHLSGSCRKGRGEGIARDEAAESGEGTAPDKDTTLEEGAVRAEKAVQTENGSGEDGMEGSVCCENRENTDVHAEGAEGGPDGDDGYEDAYEDYDDYDDYDYDAYADDDEDDDPYPFPDFESKAAFEAAELERMAEEYERRDYLAGLALGFACKAEYREACKRFAALFEKADAAVLRDFSQELEMIVDLYLIGRELSPMADTNKVLDVYSRIYDGPCRQAERYERGLQWKKNQ</sequence>
<dbReference type="EMBL" id="OFSM01000017">
    <property type="protein sequence ID" value="SOY30595.1"/>
    <property type="molecule type" value="Genomic_DNA"/>
</dbReference>
<evidence type="ECO:0000313" key="2">
    <source>
        <dbReference type="EMBL" id="SOY30595.1"/>
    </source>
</evidence>
<organism evidence="2 3">
    <name type="scientific">Acetatifactor muris</name>
    <dbReference type="NCBI Taxonomy" id="879566"/>
    <lineage>
        <taxon>Bacteria</taxon>
        <taxon>Bacillati</taxon>
        <taxon>Bacillota</taxon>
        <taxon>Clostridia</taxon>
        <taxon>Lachnospirales</taxon>
        <taxon>Lachnospiraceae</taxon>
        <taxon>Acetatifactor</taxon>
    </lineage>
</organism>
<dbReference type="AlphaFoldDB" id="A0A2K4ZJF2"/>
<gene>
    <name evidence="2" type="ORF">AMURIS_03326</name>
</gene>
<evidence type="ECO:0000256" key="1">
    <source>
        <dbReference type="SAM" id="MobiDB-lite"/>
    </source>
</evidence>
<accession>A0A2K4ZJF2</accession>
<dbReference type="RefSeq" id="WP_103240619.1">
    <property type="nucleotide sequence ID" value="NZ_JANJZD010000017.1"/>
</dbReference>
<keyword evidence="3" id="KW-1185">Reference proteome</keyword>
<feature type="compositionally biased region" description="Acidic residues" evidence="1">
    <location>
        <begin position="287"/>
        <end position="299"/>
    </location>
</feature>
<proteinExistence type="predicted"/>
<dbReference type="OrthoDB" id="2081213at2"/>